<feature type="chain" id="PRO_5020308473" description="Secreted protein" evidence="1">
    <location>
        <begin position="20"/>
        <end position="156"/>
    </location>
</feature>
<feature type="signal peptide" evidence="1">
    <location>
        <begin position="1"/>
        <end position="19"/>
    </location>
</feature>
<evidence type="ECO:0008006" key="4">
    <source>
        <dbReference type="Google" id="ProtNLM"/>
    </source>
</evidence>
<reference evidence="2 3" key="1">
    <citation type="submission" date="2019-04" db="EMBL/GenBank/DDBJ databases">
        <title>Genome sequence of strain shin9-1.</title>
        <authorList>
            <person name="Gao J."/>
            <person name="Sun J."/>
        </authorList>
    </citation>
    <scope>NUCLEOTIDE SEQUENCE [LARGE SCALE GENOMIC DNA]</scope>
    <source>
        <strain evidence="3">shin9-1</strain>
    </source>
</reference>
<comment type="caution">
    <text evidence="2">The sequence shown here is derived from an EMBL/GenBank/DDBJ whole genome shotgun (WGS) entry which is preliminary data.</text>
</comment>
<protein>
    <recommendedName>
        <fullName evidence="4">Secreted protein</fullName>
    </recommendedName>
</protein>
<proteinExistence type="predicted"/>
<dbReference type="OrthoDB" id="8115116at2"/>
<sequence length="156" mass="16745">MRPLLISALLLFAPLPLLADEIGQVPASATFVISGGFWDAGADGLPLPGSDAKMSGKGYYKLISIRQADRSSKVFLQTVRSGDAGPEIIQSVELEEFTAIKPYVTGIQPEGMDGVRATPGFFATVYLKTDPASERAEEWSVLIDDLGDIRVERASN</sequence>
<organism evidence="2 3">
    <name type="scientific">Peteryoungia ipomoeae</name>
    <dbReference type="NCBI Taxonomy" id="1210932"/>
    <lineage>
        <taxon>Bacteria</taxon>
        <taxon>Pseudomonadati</taxon>
        <taxon>Pseudomonadota</taxon>
        <taxon>Alphaproteobacteria</taxon>
        <taxon>Hyphomicrobiales</taxon>
        <taxon>Rhizobiaceae</taxon>
        <taxon>Peteryoungia</taxon>
    </lineage>
</organism>
<gene>
    <name evidence="2" type="ORF">FAA97_04775</name>
</gene>
<evidence type="ECO:0000313" key="2">
    <source>
        <dbReference type="EMBL" id="THV25507.1"/>
    </source>
</evidence>
<dbReference type="EMBL" id="STGV01000001">
    <property type="protein sequence ID" value="THV25507.1"/>
    <property type="molecule type" value="Genomic_DNA"/>
</dbReference>
<accession>A0A4S8P5N2</accession>
<dbReference type="AlphaFoldDB" id="A0A4S8P5N2"/>
<dbReference type="RefSeq" id="WP_136597345.1">
    <property type="nucleotide sequence ID" value="NZ_STGV01000001.1"/>
</dbReference>
<evidence type="ECO:0000256" key="1">
    <source>
        <dbReference type="SAM" id="SignalP"/>
    </source>
</evidence>
<name>A0A4S8P5N2_9HYPH</name>
<dbReference type="Proteomes" id="UP000308828">
    <property type="component" value="Unassembled WGS sequence"/>
</dbReference>
<evidence type="ECO:0000313" key="3">
    <source>
        <dbReference type="Proteomes" id="UP000308828"/>
    </source>
</evidence>
<keyword evidence="3" id="KW-1185">Reference proteome</keyword>
<keyword evidence="1" id="KW-0732">Signal</keyword>